<dbReference type="Proteomes" id="UP000007062">
    <property type="component" value="Chromosome 2L"/>
</dbReference>
<protein>
    <submittedName>
        <fullName evidence="1">Uncharacterized protein</fullName>
    </submittedName>
</protein>
<dbReference type="EMBL" id="AAAB01008960">
    <property type="status" value="NOT_ANNOTATED_CDS"/>
    <property type="molecule type" value="Genomic_DNA"/>
</dbReference>
<reference evidence="1" key="3">
    <citation type="submission" date="2020-05" db="UniProtKB">
        <authorList>
            <consortium name="EnsemblMetazoa"/>
        </authorList>
    </citation>
    <scope>IDENTIFICATION</scope>
    <source>
        <strain evidence="1">PEST</strain>
    </source>
</reference>
<proteinExistence type="predicted"/>
<keyword evidence="2" id="KW-1185">Reference proteome</keyword>
<evidence type="ECO:0000313" key="1">
    <source>
        <dbReference type="EnsemblMetazoa" id="AGAP029341-PA"/>
    </source>
</evidence>
<dbReference type="EnsemblMetazoa" id="AGAP029341-RA">
    <property type="protein sequence ID" value="AGAP029341-PA"/>
    <property type="gene ID" value="AGAP029341"/>
</dbReference>
<evidence type="ECO:0000313" key="2">
    <source>
        <dbReference type="Proteomes" id="UP000007062"/>
    </source>
</evidence>
<dbReference type="AlphaFoldDB" id="A0A453YZ80"/>
<dbReference type="VEuPathDB" id="VectorBase:AGAP029341"/>
<dbReference type="VEuPathDB" id="VectorBase:AGAMI1_006327"/>
<organism evidence="1 2">
    <name type="scientific">Anopheles gambiae</name>
    <name type="common">African malaria mosquito</name>
    <dbReference type="NCBI Taxonomy" id="7165"/>
    <lineage>
        <taxon>Eukaryota</taxon>
        <taxon>Metazoa</taxon>
        <taxon>Ecdysozoa</taxon>
        <taxon>Arthropoda</taxon>
        <taxon>Hexapoda</taxon>
        <taxon>Insecta</taxon>
        <taxon>Pterygota</taxon>
        <taxon>Neoptera</taxon>
        <taxon>Endopterygota</taxon>
        <taxon>Diptera</taxon>
        <taxon>Nematocera</taxon>
        <taxon>Culicoidea</taxon>
        <taxon>Culicidae</taxon>
        <taxon>Anophelinae</taxon>
        <taxon>Anopheles</taxon>
    </lineage>
</organism>
<dbReference type="InParanoid" id="A0A453YZ80"/>
<name>A0A453YZ80_ANOGA</name>
<accession>A0A453YZ80</accession>
<sequence>MMKHWYGFAIVGLCLLLERTSCALQKGAIEQKKTANYLVKENSVARVSQVEINTNYDPKKATTATARRPTVQQPKILINGQPIQNLQSLVQQIKPTAAQSSKRVQQVLVIQQPQRVVQQTVASAPKTQIIKLQKIVQQVQPSRTSAPRTQIIIQQPQRVQQVLRTGTNAQRTQIYLQQAQPVQQVLRTGTNAQRTQIYLQQPQRVQQIQRVGTNTPRTQIIIQQPQRVRQVQRVGTNAQQTRVYIQQPQRVQQVQRIGYLTSAPQTQVIRLSQQVQPASTAKVQQAFVIRQQPQVIRQPQQRIVTAQYAPAQSQNKRVLVQYRQG</sequence>
<reference evidence="1 2" key="2">
    <citation type="journal article" date="2004" name="Trends Parasitol.">
        <title>The Anopheles gambiae genome: an update.</title>
        <authorList>
            <person name="Mongin E."/>
            <person name="Louis C."/>
            <person name="Holt R.A."/>
            <person name="Birney E."/>
            <person name="Collins F.H."/>
        </authorList>
    </citation>
    <scope>NUCLEOTIDE SEQUENCE [LARGE SCALE GENOMIC DNA]</scope>
    <source>
        <strain evidence="1 2">PEST</strain>
    </source>
</reference>
<reference evidence="1 2" key="1">
    <citation type="journal article" date="2002" name="Science">
        <title>The genome sequence of the malaria mosquito Anopheles gambiae.</title>
        <authorList>
            <person name="Holt R.A."/>
            <person name="Subramanian G.M."/>
            <person name="Halpern A."/>
            <person name="Sutton G.G."/>
            <person name="Charlab R."/>
            <person name="Nusskern D.R."/>
            <person name="Wincker P."/>
            <person name="Clark A.G."/>
            <person name="Ribeiro J.M."/>
            <person name="Wides R."/>
            <person name="Salzberg S.L."/>
            <person name="Loftus B."/>
            <person name="Yandell M."/>
            <person name="Majoros W.H."/>
            <person name="Rusch D.B."/>
            <person name="Lai Z."/>
            <person name="Kraft C.L."/>
            <person name="Abril J.F."/>
            <person name="Anthouard V."/>
            <person name="Arensburger P."/>
            <person name="Atkinson P.W."/>
            <person name="Baden H."/>
            <person name="de Berardinis V."/>
            <person name="Baldwin D."/>
            <person name="Benes V."/>
            <person name="Biedler J."/>
            <person name="Blass C."/>
            <person name="Bolanos R."/>
            <person name="Boscus D."/>
            <person name="Barnstead M."/>
            <person name="Cai S."/>
            <person name="Center A."/>
            <person name="Chaturverdi K."/>
            <person name="Christophides G.K."/>
            <person name="Chrystal M.A."/>
            <person name="Clamp M."/>
            <person name="Cravchik A."/>
            <person name="Curwen V."/>
            <person name="Dana A."/>
            <person name="Delcher A."/>
            <person name="Dew I."/>
            <person name="Evans C.A."/>
            <person name="Flanigan M."/>
            <person name="Grundschober-Freimoser A."/>
            <person name="Friedli L."/>
            <person name="Gu Z."/>
            <person name="Guan P."/>
            <person name="Guigo R."/>
            <person name="Hillenmeyer M.E."/>
            <person name="Hladun S.L."/>
            <person name="Hogan J.R."/>
            <person name="Hong Y.S."/>
            <person name="Hoover J."/>
            <person name="Jaillon O."/>
            <person name="Ke Z."/>
            <person name="Kodira C."/>
            <person name="Kokoza E."/>
            <person name="Koutsos A."/>
            <person name="Letunic I."/>
            <person name="Levitsky A."/>
            <person name="Liang Y."/>
            <person name="Lin J.J."/>
            <person name="Lobo N.F."/>
            <person name="Lopez J.R."/>
            <person name="Malek J.A."/>
            <person name="McIntosh T.C."/>
            <person name="Meister S."/>
            <person name="Miller J."/>
            <person name="Mobarry C."/>
            <person name="Mongin E."/>
            <person name="Murphy S.D."/>
            <person name="O'Brochta D.A."/>
            <person name="Pfannkoch C."/>
            <person name="Qi R."/>
            <person name="Regier M.A."/>
            <person name="Remington K."/>
            <person name="Shao H."/>
            <person name="Sharakhova M.V."/>
            <person name="Sitter C.D."/>
            <person name="Shetty J."/>
            <person name="Smith T.J."/>
            <person name="Strong R."/>
            <person name="Sun J."/>
            <person name="Thomasova D."/>
            <person name="Ton L.Q."/>
            <person name="Topalis P."/>
            <person name="Tu Z."/>
            <person name="Unger M.F."/>
            <person name="Walenz B."/>
            <person name="Wang A."/>
            <person name="Wang J."/>
            <person name="Wang M."/>
            <person name="Wang X."/>
            <person name="Woodford K.J."/>
            <person name="Wortman J.R."/>
            <person name="Wu M."/>
            <person name="Yao A."/>
            <person name="Zdobnov E.M."/>
            <person name="Zhang H."/>
            <person name="Zhao Q."/>
            <person name="Zhao S."/>
            <person name="Zhu S.C."/>
            <person name="Zhimulev I."/>
            <person name="Coluzzi M."/>
            <person name="della Torre A."/>
            <person name="Roth C.W."/>
            <person name="Louis C."/>
            <person name="Kalush F."/>
            <person name="Mural R.J."/>
            <person name="Myers E.W."/>
            <person name="Adams M.D."/>
            <person name="Smith H.O."/>
            <person name="Broder S."/>
            <person name="Gardner M.J."/>
            <person name="Fraser C.M."/>
            <person name="Birney E."/>
            <person name="Bork P."/>
            <person name="Brey P.T."/>
            <person name="Venter J.C."/>
            <person name="Weissenbach J."/>
            <person name="Kafatos F.C."/>
            <person name="Collins F.H."/>
            <person name="Hoffman S.L."/>
        </authorList>
    </citation>
    <scope>NUCLEOTIDE SEQUENCE [LARGE SCALE GENOMIC DNA]</scope>
    <source>
        <strain evidence="1 2">PEST</strain>
    </source>
</reference>